<name>A0ABZ2C9Q8_9PROT</name>
<evidence type="ECO:0000313" key="1">
    <source>
        <dbReference type="EMBL" id="WVX67785.1"/>
    </source>
</evidence>
<accession>A0ABZ2C9Q8</accession>
<sequence>MVLSARIRNPRDGGRHFNLREKTWYSCVIPRCCGYFEQVFAHPVWASSVNEGGRYPLWQHEYGWCQLWNNGDQRYSSHFTTGDLSWCGVGPNGQWMGLDRQVLLSRLEPDFKMTGTLKLEILSRDYAQGLTQTSKHSVIAPQTDKLDLRAQGREMRLRFSCEDVDDTYEMGKILLTLDFGEGRA</sequence>
<gene>
    <name evidence="1" type="ORF">Bealeia1_02004</name>
</gene>
<evidence type="ECO:0000313" key="2">
    <source>
        <dbReference type="Proteomes" id="UP001330434"/>
    </source>
</evidence>
<reference evidence="1 2" key="1">
    <citation type="journal article" date="2024" name="Environ. Microbiol.">
        <title>Novel evolutionary insights on the interactions of the Holosporales (Alphaproteobacteria) with eukaryotic hosts from comparative genomics.</title>
        <authorList>
            <person name="Giovannini M."/>
            <person name="Petroni G."/>
            <person name="Castelli M."/>
        </authorList>
    </citation>
    <scope>NUCLEOTIDE SEQUENCE [LARGE SCALE GENOMIC DNA]</scope>
    <source>
        <strain evidence="1 2">US_Bl 15I1</strain>
    </source>
</reference>
<dbReference type="EMBL" id="CP133271">
    <property type="protein sequence ID" value="WVX67785.1"/>
    <property type="molecule type" value="Genomic_DNA"/>
</dbReference>
<dbReference type="Proteomes" id="UP001330434">
    <property type="component" value="Plasmid pBealeia1"/>
</dbReference>
<proteinExistence type="predicted"/>
<protein>
    <submittedName>
        <fullName evidence="1">Uncharacterized protein</fullName>
    </submittedName>
</protein>
<geneLocation type="plasmid" evidence="1 2">
    <name>pBealeia1</name>
</geneLocation>
<organism evidence="1 2">
    <name type="scientific">Candidatus Bealeia paramacronuclearis</name>
    <dbReference type="NCBI Taxonomy" id="1921001"/>
    <lineage>
        <taxon>Bacteria</taxon>
        <taxon>Pseudomonadati</taxon>
        <taxon>Pseudomonadota</taxon>
        <taxon>Alphaproteobacteria</taxon>
        <taxon>Holosporales</taxon>
        <taxon>Holosporaceae</taxon>
        <taxon>Candidatus Bealeia</taxon>
    </lineage>
</organism>
<keyword evidence="2" id="KW-1185">Reference proteome</keyword>
<keyword evidence="1" id="KW-0614">Plasmid</keyword>